<organism evidence="1">
    <name type="scientific">marine metagenome</name>
    <dbReference type="NCBI Taxonomy" id="408172"/>
    <lineage>
        <taxon>unclassified sequences</taxon>
        <taxon>metagenomes</taxon>
        <taxon>ecological metagenomes</taxon>
    </lineage>
</organism>
<dbReference type="EMBL" id="UINC01032297">
    <property type="protein sequence ID" value="SVB19729.1"/>
    <property type="molecule type" value="Genomic_DNA"/>
</dbReference>
<accession>A0A382C1J5</accession>
<dbReference type="Gene3D" id="2.60.120.620">
    <property type="entry name" value="q2cbj1_9rhob like domain"/>
    <property type="match status" value="1"/>
</dbReference>
<proteinExistence type="predicted"/>
<dbReference type="PANTHER" id="PTHR20883:SF49">
    <property type="entry name" value="PHYTANOYL-COA DIOXYGENASE"/>
    <property type="match status" value="1"/>
</dbReference>
<reference evidence="1" key="1">
    <citation type="submission" date="2018-05" db="EMBL/GenBank/DDBJ databases">
        <authorList>
            <person name="Lanie J.A."/>
            <person name="Ng W.-L."/>
            <person name="Kazmierczak K.M."/>
            <person name="Andrzejewski T.M."/>
            <person name="Davidsen T.M."/>
            <person name="Wayne K.J."/>
            <person name="Tettelin H."/>
            <person name="Glass J.I."/>
            <person name="Rusch D."/>
            <person name="Podicherti R."/>
            <person name="Tsui H.-C.T."/>
            <person name="Winkler M.E."/>
        </authorList>
    </citation>
    <scope>NUCLEOTIDE SEQUENCE</scope>
</reference>
<dbReference type="PANTHER" id="PTHR20883">
    <property type="entry name" value="PHYTANOYL-COA DIOXYGENASE DOMAIN CONTAINING 1"/>
    <property type="match status" value="1"/>
</dbReference>
<sequence>MILTTEQVSSYKQDGAIVVRDIFKPWINVLREGFEEVLKNPGPHARENVSKNENGRFFEDYCNWHRIPEFLRFVKESPAAQIVAEATNSKSIQVFHDHIFVKDPDTNKPTPWHQDMPYYCVDGEDTGSYWIPLDEVSKENTLKIILGSHKWSKLVQPTKWSNDKPWYKNETDFMDMPDIESIKNEIMVPDLKLGDAILFNFKTVHGAPGNNTKNQRRAFSMRFIGDDVRYIDRESETSPPFAGINLKVGDTLRTDWFPVVWSR</sequence>
<dbReference type="AlphaFoldDB" id="A0A382C1J5"/>
<evidence type="ECO:0008006" key="2">
    <source>
        <dbReference type="Google" id="ProtNLM"/>
    </source>
</evidence>
<gene>
    <name evidence="1" type="ORF">METZ01_LOCUS172583</name>
</gene>
<protein>
    <recommendedName>
        <fullName evidence="2">Phytanoyl-CoA dioxygenase</fullName>
    </recommendedName>
</protein>
<evidence type="ECO:0000313" key="1">
    <source>
        <dbReference type="EMBL" id="SVB19729.1"/>
    </source>
</evidence>
<dbReference type="SUPFAM" id="SSF51197">
    <property type="entry name" value="Clavaminate synthase-like"/>
    <property type="match status" value="1"/>
</dbReference>
<dbReference type="InterPro" id="IPR008775">
    <property type="entry name" value="Phytyl_CoA_dOase-like"/>
</dbReference>
<dbReference type="Pfam" id="PF05721">
    <property type="entry name" value="PhyH"/>
    <property type="match status" value="1"/>
</dbReference>
<name>A0A382C1J5_9ZZZZ</name>